<keyword evidence="9" id="KW-0325">Glycoprotein</keyword>
<keyword evidence="6" id="KW-0677">Repeat</keyword>
<dbReference type="EC" id="2.7.11.1" evidence="1"/>
<keyword evidence="4" id="KW-0808">Transferase</keyword>
<keyword evidence="3" id="KW-0433">Leucine-rich repeat</keyword>
<keyword evidence="7" id="KW-0547">Nucleotide-binding</keyword>
<dbReference type="Proteomes" id="UP000324705">
    <property type="component" value="Chromosome 3A"/>
</dbReference>
<evidence type="ECO:0000256" key="5">
    <source>
        <dbReference type="ARBA" id="ARBA00022729"/>
    </source>
</evidence>
<accession>A0A9R0RXM1</accession>
<dbReference type="Gene3D" id="2.60.120.430">
    <property type="entry name" value="Galactose-binding lectin"/>
    <property type="match status" value="1"/>
</dbReference>
<evidence type="ECO:0000256" key="4">
    <source>
        <dbReference type="ARBA" id="ARBA00022679"/>
    </source>
</evidence>
<dbReference type="Pfam" id="PF23598">
    <property type="entry name" value="LRR_14"/>
    <property type="match status" value="1"/>
</dbReference>
<evidence type="ECO:0000256" key="3">
    <source>
        <dbReference type="ARBA" id="ARBA00022614"/>
    </source>
</evidence>
<dbReference type="GO" id="GO:0005524">
    <property type="term" value="F:ATP binding"/>
    <property type="evidence" value="ECO:0007669"/>
    <property type="project" value="UniProtKB-KW"/>
</dbReference>
<dbReference type="Gene3D" id="3.80.10.10">
    <property type="entry name" value="Ribonuclease Inhibitor"/>
    <property type="match status" value="1"/>
</dbReference>
<dbReference type="EMBL" id="LT934115">
    <property type="protein sequence ID" value="VAH67708.1"/>
    <property type="molecule type" value="Genomic_DNA"/>
</dbReference>
<evidence type="ECO:0000256" key="8">
    <source>
        <dbReference type="ARBA" id="ARBA00022840"/>
    </source>
</evidence>
<evidence type="ECO:0000259" key="11">
    <source>
        <dbReference type="Pfam" id="PF11721"/>
    </source>
</evidence>
<reference evidence="13 14" key="1">
    <citation type="submission" date="2017-09" db="EMBL/GenBank/DDBJ databases">
        <authorList>
            <consortium name="International Durum Wheat Genome Sequencing Consortium (IDWGSC)"/>
            <person name="Milanesi L."/>
        </authorList>
    </citation>
    <scope>NUCLEOTIDE SEQUENCE [LARGE SCALE GENOMIC DNA]</scope>
    <source>
        <strain evidence="14">cv. Svevo</strain>
    </source>
</reference>
<dbReference type="GO" id="GO:0005886">
    <property type="term" value="C:plasma membrane"/>
    <property type="evidence" value="ECO:0007669"/>
    <property type="project" value="TreeGrafter"/>
</dbReference>
<evidence type="ECO:0000313" key="13">
    <source>
        <dbReference type="EMBL" id="VAH67708.1"/>
    </source>
</evidence>
<dbReference type="InterPro" id="IPR032675">
    <property type="entry name" value="LRR_dom_sf"/>
</dbReference>
<dbReference type="InterPro" id="IPR051824">
    <property type="entry name" value="LRR_Rcpt-Like_S/T_Kinase"/>
</dbReference>
<keyword evidence="5 10" id="KW-0732">Signal</keyword>
<evidence type="ECO:0000256" key="7">
    <source>
        <dbReference type="ARBA" id="ARBA00022741"/>
    </source>
</evidence>
<dbReference type="SUPFAM" id="SSF52058">
    <property type="entry name" value="L domain-like"/>
    <property type="match status" value="1"/>
</dbReference>
<dbReference type="PANTHER" id="PTHR48006">
    <property type="entry name" value="LEUCINE-RICH REPEAT-CONTAINING PROTEIN DDB_G0281931-RELATED"/>
    <property type="match status" value="1"/>
</dbReference>
<evidence type="ECO:0000256" key="6">
    <source>
        <dbReference type="ARBA" id="ARBA00022737"/>
    </source>
</evidence>
<dbReference type="InterPro" id="IPR021720">
    <property type="entry name" value="Malectin_dom"/>
</dbReference>
<gene>
    <name evidence="13" type="ORF">TRITD_3Av1G242490</name>
</gene>
<evidence type="ECO:0000313" key="14">
    <source>
        <dbReference type="Proteomes" id="UP000324705"/>
    </source>
</evidence>
<evidence type="ECO:0000256" key="10">
    <source>
        <dbReference type="SAM" id="SignalP"/>
    </source>
</evidence>
<evidence type="ECO:0000256" key="9">
    <source>
        <dbReference type="ARBA" id="ARBA00023180"/>
    </source>
</evidence>
<evidence type="ECO:0000256" key="1">
    <source>
        <dbReference type="ARBA" id="ARBA00012513"/>
    </source>
</evidence>
<dbReference type="PANTHER" id="PTHR48006:SF34">
    <property type="entry name" value="OS08G0203700 PROTEIN"/>
    <property type="match status" value="1"/>
</dbReference>
<evidence type="ECO:0000259" key="12">
    <source>
        <dbReference type="Pfam" id="PF23598"/>
    </source>
</evidence>
<proteinExistence type="predicted"/>
<dbReference type="InterPro" id="IPR055414">
    <property type="entry name" value="LRR_R13L4/SHOC2-like"/>
</dbReference>
<keyword evidence="2" id="KW-0597">Phosphoprotein</keyword>
<keyword evidence="8" id="KW-0067">ATP-binding</keyword>
<dbReference type="Pfam" id="PF11721">
    <property type="entry name" value="Malectin"/>
    <property type="match status" value="1"/>
</dbReference>
<feature type="signal peptide" evidence="10">
    <location>
        <begin position="1"/>
        <end position="29"/>
    </location>
</feature>
<dbReference type="GO" id="GO:0004674">
    <property type="term" value="F:protein serine/threonine kinase activity"/>
    <property type="evidence" value="ECO:0007669"/>
    <property type="project" value="UniProtKB-EC"/>
</dbReference>
<protein>
    <recommendedName>
        <fullName evidence="1">non-specific serine/threonine protein kinase</fullName>
        <ecNumber evidence="1">2.7.11.1</ecNumber>
    </recommendedName>
</protein>
<sequence length="344" mass="38135">MRRRHELLVSPSCCLIGLVLLLLALSARAQRQAQTGPSEVAALNTIFSRWGLRASTAWNISGEPCSGAAINETAMDSDNEFNPAINCVCSYNISTVCHITRLRVYALDVVGQIPAELLNLTYLTVLDLSQNYLTGSLPAFLGKLTRLQYLWASDNGFTGKIPDYIGSLSNLQDLRIGDLTGELSSLAFVVNMTSLYTLYGDTVCSYQLFISLHFTTDLRNSRISDNLASVDFSKFVNLNYLNLVWNNFGIDNSNNRFFPITSFSFPSYGDLKETDFDIKKQTNGKSYTAVQRQYTVEVTNNFIDIHLFWAGKGTCCIPDQGFYGPSISALSVSSYALSITLRLL</sequence>
<feature type="domain" description="Disease resistance R13L4/SHOC-2-like LRR" evidence="12">
    <location>
        <begin position="88"/>
        <end position="198"/>
    </location>
</feature>
<evidence type="ECO:0000256" key="2">
    <source>
        <dbReference type="ARBA" id="ARBA00022553"/>
    </source>
</evidence>
<dbReference type="FunFam" id="3.80.10.10:FF:000041">
    <property type="entry name" value="LRR receptor-like serine/threonine-protein kinase ERECTA"/>
    <property type="match status" value="1"/>
</dbReference>
<organism evidence="13 14">
    <name type="scientific">Triticum turgidum subsp. durum</name>
    <name type="common">Durum wheat</name>
    <name type="synonym">Triticum durum</name>
    <dbReference type="NCBI Taxonomy" id="4567"/>
    <lineage>
        <taxon>Eukaryota</taxon>
        <taxon>Viridiplantae</taxon>
        <taxon>Streptophyta</taxon>
        <taxon>Embryophyta</taxon>
        <taxon>Tracheophyta</taxon>
        <taxon>Spermatophyta</taxon>
        <taxon>Magnoliopsida</taxon>
        <taxon>Liliopsida</taxon>
        <taxon>Poales</taxon>
        <taxon>Poaceae</taxon>
        <taxon>BOP clade</taxon>
        <taxon>Pooideae</taxon>
        <taxon>Triticodae</taxon>
        <taxon>Triticeae</taxon>
        <taxon>Triticinae</taxon>
        <taxon>Triticum</taxon>
    </lineage>
</organism>
<feature type="domain" description="Malectin" evidence="11">
    <location>
        <begin position="236"/>
        <end position="330"/>
    </location>
</feature>
<keyword evidence="14" id="KW-1185">Reference proteome</keyword>
<dbReference type="AlphaFoldDB" id="A0A9R0RXM1"/>
<name>A0A9R0RXM1_TRITD</name>
<dbReference type="Gramene" id="TRITD3Av1G242490.7">
    <property type="protein sequence ID" value="TRITD3Av1G242490.7"/>
    <property type="gene ID" value="TRITD3Av1G242490"/>
</dbReference>
<feature type="chain" id="PRO_5040508445" description="non-specific serine/threonine protein kinase" evidence="10">
    <location>
        <begin position="30"/>
        <end position="344"/>
    </location>
</feature>